<feature type="transmembrane region" description="Helical" evidence="2">
    <location>
        <begin position="164"/>
        <end position="188"/>
    </location>
</feature>
<dbReference type="OrthoDB" id="542507at2759"/>
<feature type="compositionally biased region" description="Low complexity" evidence="1">
    <location>
        <begin position="115"/>
        <end position="130"/>
    </location>
</feature>
<keyword evidence="4" id="KW-1185">Reference proteome</keyword>
<reference evidence="4" key="1">
    <citation type="journal article" date="2019" name="Nat. Commun.">
        <title>Expansion of phycobilisome linker gene families in mesophilic red algae.</title>
        <authorList>
            <person name="Lee J."/>
            <person name="Kim D."/>
            <person name="Bhattacharya D."/>
            <person name="Yoon H.S."/>
        </authorList>
    </citation>
    <scope>NUCLEOTIDE SEQUENCE [LARGE SCALE GENOMIC DNA]</scope>
    <source>
        <strain evidence="4">CCMP 1328</strain>
    </source>
</reference>
<evidence type="ECO:0000256" key="1">
    <source>
        <dbReference type="SAM" id="MobiDB-lite"/>
    </source>
</evidence>
<name>A0A5J4ZAE0_PORPP</name>
<protein>
    <recommendedName>
        <fullName evidence="5">DUF1517 domain-containing protein</fullName>
    </recommendedName>
</protein>
<comment type="caution">
    <text evidence="3">The sequence shown here is derived from an EMBL/GenBank/DDBJ whole genome shotgun (WGS) entry which is preliminary data.</text>
</comment>
<dbReference type="Pfam" id="PF07466">
    <property type="entry name" value="DUF1517"/>
    <property type="match status" value="1"/>
</dbReference>
<evidence type="ECO:0000313" key="4">
    <source>
        <dbReference type="Proteomes" id="UP000324585"/>
    </source>
</evidence>
<accession>A0A5J4ZAE0</accession>
<organism evidence="3 4">
    <name type="scientific">Porphyridium purpureum</name>
    <name type="common">Red alga</name>
    <name type="synonym">Porphyridium cruentum</name>
    <dbReference type="NCBI Taxonomy" id="35688"/>
    <lineage>
        <taxon>Eukaryota</taxon>
        <taxon>Rhodophyta</taxon>
        <taxon>Bangiophyceae</taxon>
        <taxon>Porphyridiales</taxon>
        <taxon>Porphyridiaceae</taxon>
        <taxon>Porphyridium</taxon>
    </lineage>
</organism>
<dbReference type="AlphaFoldDB" id="A0A5J4ZAE0"/>
<dbReference type="OMA" id="IEVLWTP"/>
<dbReference type="PANTHER" id="PTHR33975:SF2">
    <property type="entry name" value="MYELIN-ASSOCIATED OLIGODENDROCYTE BASIC PROTEIN"/>
    <property type="match status" value="1"/>
</dbReference>
<feature type="region of interest" description="Disordered" evidence="1">
    <location>
        <begin position="108"/>
        <end position="130"/>
    </location>
</feature>
<evidence type="ECO:0008006" key="5">
    <source>
        <dbReference type="Google" id="ProtNLM"/>
    </source>
</evidence>
<dbReference type="InterPro" id="IPR010903">
    <property type="entry name" value="DUF1517"/>
</dbReference>
<dbReference type="InterPro" id="IPR053023">
    <property type="entry name" value="FLAP_modulator"/>
</dbReference>
<proteinExistence type="predicted"/>
<evidence type="ECO:0000256" key="2">
    <source>
        <dbReference type="SAM" id="Phobius"/>
    </source>
</evidence>
<keyword evidence="2" id="KW-0812">Transmembrane</keyword>
<keyword evidence="2" id="KW-1133">Transmembrane helix</keyword>
<gene>
    <name evidence="3" type="ORF">FVE85_7633</name>
</gene>
<dbReference type="EMBL" id="VRMN01000001">
    <property type="protein sequence ID" value="KAA8500048.1"/>
    <property type="molecule type" value="Genomic_DNA"/>
</dbReference>
<dbReference type="PANTHER" id="PTHR33975">
    <property type="entry name" value="MYELIN-ASSOCIATED OLIGODENDROCYTE BASIC PROTEIN"/>
    <property type="match status" value="1"/>
</dbReference>
<dbReference type="Proteomes" id="UP000324585">
    <property type="component" value="Unassembled WGS sequence"/>
</dbReference>
<feature type="transmembrane region" description="Helical" evidence="2">
    <location>
        <begin position="80"/>
        <end position="100"/>
    </location>
</feature>
<evidence type="ECO:0000313" key="3">
    <source>
        <dbReference type="EMBL" id="KAA8500048.1"/>
    </source>
</evidence>
<keyword evidence="2" id="KW-0472">Membrane</keyword>
<sequence>MRMAFVGGAGVSGFGGVPVGIRANAACVGFAPSLAVGARKRAVRLSMVGGDHVEKQEAAELAVRAPGSNAVRRNEPQWKVWLRASAAAMAVAAALVFSSVDPAFAAQSSGGRVGGSSFRSAPAPSRSYSPPSGGGYGGGYGIAPVVPVSPFGFSPFGGSMFFPVYTPLGLGGGFGGLLFFGFAASLLVRSIASSREEAELEEAYDPETNLTMLKVGLLASASTLKQDLEKLAQYAETSSVRGLHSVLQDTVLTLVRHPDFWVYGCAENAGSRTRLSQVRSEFERISMSERSKLREEAMTNVKGIQRRQESSVKPGLMDGPAEYIVLTLIVAATGPALKTAPSQCNSAEDVQKTLMALGSVSVEDLQAVELIWAPAGQNETLSREQMLRDHPELKRL</sequence>